<gene>
    <name evidence="3" type="ORF">TEA_029229</name>
</gene>
<evidence type="ECO:0000313" key="3">
    <source>
        <dbReference type="EMBL" id="THG12656.1"/>
    </source>
</evidence>
<proteinExistence type="predicted"/>
<name>A0A4S4EAS2_CAMSN</name>
<dbReference type="AlphaFoldDB" id="A0A4S4EAS2"/>
<dbReference type="EMBL" id="SDRB02006394">
    <property type="protein sequence ID" value="THG12656.1"/>
    <property type="molecule type" value="Genomic_DNA"/>
</dbReference>
<dbReference type="STRING" id="542762.A0A4S4EAS2"/>
<reference evidence="3 4" key="1">
    <citation type="journal article" date="2018" name="Proc. Natl. Acad. Sci. U.S.A.">
        <title>Draft genome sequence of Camellia sinensis var. sinensis provides insights into the evolution of the tea genome and tea quality.</title>
        <authorList>
            <person name="Wei C."/>
            <person name="Yang H."/>
            <person name="Wang S."/>
            <person name="Zhao J."/>
            <person name="Liu C."/>
            <person name="Gao L."/>
            <person name="Xia E."/>
            <person name="Lu Y."/>
            <person name="Tai Y."/>
            <person name="She G."/>
            <person name="Sun J."/>
            <person name="Cao H."/>
            <person name="Tong W."/>
            <person name="Gao Q."/>
            <person name="Li Y."/>
            <person name="Deng W."/>
            <person name="Jiang X."/>
            <person name="Wang W."/>
            <person name="Chen Q."/>
            <person name="Zhang S."/>
            <person name="Li H."/>
            <person name="Wu J."/>
            <person name="Wang P."/>
            <person name="Li P."/>
            <person name="Shi C."/>
            <person name="Zheng F."/>
            <person name="Jian J."/>
            <person name="Huang B."/>
            <person name="Shan D."/>
            <person name="Shi M."/>
            <person name="Fang C."/>
            <person name="Yue Y."/>
            <person name="Li F."/>
            <person name="Li D."/>
            <person name="Wei S."/>
            <person name="Han B."/>
            <person name="Jiang C."/>
            <person name="Yin Y."/>
            <person name="Xia T."/>
            <person name="Zhang Z."/>
            <person name="Bennetzen J.L."/>
            <person name="Zhao S."/>
            <person name="Wan X."/>
        </authorList>
    </citation>
    <scope>NUCLEOTIDE SEQUENCE [LARGE SCALE GENOMIC DNA]</scope>
    <source>
        <strain evidence="4">cv. Shuchazao</strain>
        <tissue evidence="3">Leaf</tissue>
    </source>
</reference>
<dbReference type="Proteomes" id="UP000306102">
    <property type="component" value="Unassembled WGS sequence"/>
</dbReference>
<dbReference type="Pfam" id="PF22890">
    <property type="entry name" value="TPR_EMC2"/>
    <property type="match status" value="1"/>
</dbReference>
<feature type="domain" description="EMC2 TPR-like" evidence="2">
    <location>
        <begin position="82"/>
        <end position="117"/>
    </location>
</feature>
<sequence>MKDDQILKDNETLIDDPKASQEDLVITQVKARVQSEGLDAMEVVGTKEMTQPAASAKYGFTGSNARFCCASTSRRFGWAISAGRLEAMLLEAKGLWAEAEKAYSSLLEDNPPDHQVRSYTGNSKEDGNYSKGPRQSFRGH</sequence>
<organism evidence="3 4">
    <name type="scientific">Camellia sinensis var. sinensis</name>
    <name type="common">China tea</name>
    <dbReference type="NCBI Taxonomy" id="542762"/>
    <lineage>
        <taxon>Eukaryota</taxon>
        <taxon>Viridiplantae</taxon>
        <taxon>Streptophyta</taxon>
        <taxon>Embryophyta</taxon>
        <taxon>Tracheophyta</taxon>
        <taxon>Spermatophyta</taxon>
        <taxon>Magnoliopsida</taxon>
        <taxon>eudicotyledons</taxon>
        <taxon>Gunneridae</taxon>
        <taxon>Pentapetalae</taxon>
        <taxon>asterids</taxon>
        <taxon>Ericales</taxon>
        <taxon>Theaceae</taxon>
        <taxon>Camellia</taxon>
    </lineage>
</organism>
<feature type="region of interest" description="Disordered" evidence="1">
    <location>
        <begin position="106"/>
        <end position="140"/>
    </location>
</feature>
<protein>
    <recommendedName>
        <fullName evidence="2">EMC2 TPR-like domain-containing protein</fullName>
    </recommendedName>
</protein>
<accession>A0A4S4EAS2</accession>
<evidence type="ECO:0000313" key="4">
    <source>
        <dbReference type="Proteomes" id="UP000306102"/>
    </source>
</evidence>
<evidence type="ECO:0000259" key="2">
    <source>
        <dbReference type="Pfam" id="PF22890"/>
    </source>
</evidence>
<keyword evidence="4" id="KW-1185">Reference proteome</keyword>
<comment type="caution">
    <text evidence="3">The sequence shown here is derived from an EMBL/GenBank/DDBJ whole genome shotgun (WGS) entry which is preliminary data.</text>
</comment>
<evidence type="ECO:0000256" key="1">
    <source>
        <dbReference type="SAM" id="MobiDB-lite"/>
    </source>
</evidence>
<dbReference type="InterPro" id="IPR055217">
    <property type="entry name" value="TPR_EMC2"/>
</dbReference>